<dbReference type="AlphaFoldDB" id="B0E377"/>
<dbReference type="GeneID" id="6086304"/>
<keyword evidence="2" id="KW-1185">Reference proteome</keyword>
<dbReference type="RefSeq" id="XP_001890645.1">
    <property type="nucleotide sequence ID" value="XM_001890610.1"/>
</dbReference>
<proteinExistence type="predicted"/>
<evidence type="ECO:0000313" key="2">
    <source>
        <dbReference type="Proteomes" id="UP000001194"/>
    </source>
</evidence>
<gene>
    <name evidence="1" type="ORF">LACBIDRAFT_297408</name>
</gene>
<dbReference type="InParanoid" id="B0E377"/>
<protein>
    <submittedName>
        <fullName evidence="1">Predicted protein</fullName>
    </submittedName>
</protein>
<dbReference type="EMBL" id="DS547211">
    <property type="protein sequence ID" value="EDQ98699.1"/>
    <property type="molecule type" value="Genomic_DNA"/>
</dbReference>
<accession>B0E377</accession>
<name>B0E377_LACBS</name>
<organism evidence="2">
    <name type="scientific">Laccaria bicolor (strain S238N-H82 / ATCC MYA-4686)</name>
    <name type="common">Bicoloured deceiver</name>
    <name type="synonym">Laccaria laccata var. bicolor</name>
    <dbReference type="NCBI Taxonomy" id="486041"/>
    <lineage>
        <taxon>Eukaryota</taxon>
        <taxon>Fungi</taxon>
        <taxon>Dikarya</taxon>
        <taxon>Basidiomycota</taxon>
        <taxon>Agaricomycotina</taxon>
        <taxon>Agaricomycetes</taxon>
        <taxon>Agaricomycetidae</taxon>
        <taxon>Agaricales</taxon>
        <taxon>Agaricineae</taxon>
        <taxon>Hydnangiaceae</taxon>
        <taxon>Laccaria</taxon>
    </lineage>
</organism>
<evidence type="ECO:0000313" key="1">
    <source>
        <dbReference type="EMBL" id="EDQ98699.1"/>
    </source>
</evidence>
<reference evidence="1 2" key="1">
    <citation type="journal article" date="2008" name="Nature">
        <title>The genome of Laccaria bicolor provides insights into mycorrhizal symbiosis.</title>
        <authorList>
            <person name="Martin F."/>
            <person name="Aerts A."/>
            <person name="Ahren D."/>
            <person name="Brun A."/>
            <person name="Danchin E.G.J."/>
            <person name="Duchaussoy F."/>
            <person name="Gibon J."/>
            <person name="Kohler A."/>
            <person name="Lindquist E."/>
            <person name="Pereda V."/>
            <person name="Salamov A."/>
            <person name="Shapiro H.J."/>
            <person name="Wuyts J."/>
            <person name="Blaudez D."/>
            <person name="Buee M."/>
            <person name="Brokstein P."/>
            <person name="Canbaeck B."/>
            <person name="Cohen D."/>
            <person name="Courty P.E."/>
            <person name="Coutinho P.M."/>
            <person name="Delaruelle C."/>
            <person name="Detter J.C."/>
            <person name="Deveau A."/>
            <person name="DiFazio S."/>
            <person name="Duplessis S."/>
            <person name="Fraissinet-Tachet L."/>
            <person name="Lucic E."/>
            <person name="Frey-Klett P."/>
            <person name="Fourrey C."/>
            <person name="Feussner I."/>
            <person name="Gay G."/>
            <person name="Grimwood J."/>
            <person name="Hoegger P.J."/>
            <person name="Jain P."/>
            <person name="Kilaru S."/>
            <person name="Labbe J."/>
            <person name="Lin Y.C."/>
            <person name="Legue V."/>
            <person name="Le Tacon F."/>
            <person name="Marmeisse R."/>
            <person name="Melayah D."/>
            <person name="Montanini B."/>
            <person name="Muratet M."/>
            <person name="Nehls U."/>
            <person name="Niculita-Hirzel H."/>
            <person name="Oudot-Le Secq M.P."/>
            <person name="Peter M."/>
            <person name="Quesneville H."/>
            <person name="Rajashekar B."/>
            <person name="Reich M."/>
            <person name="Rouhier N."/>
            <person name="Schmutz J."/>
            <person name="Yin T."/>
            <person name="Chalot M."/>
            <person name="Henrissat B."/>
            <person name="Kuees U."/>
            <person name="Lucas S."/>
            <person name="Van de Peer Y."/>
            <person name="Podila G.K."/>
            <person name="Polle A."/>
            <person name="Pukkila P.J."/>
            <person name="Richardson P.M."/>
            <person name="Rouze P."/>
            <person name="Sanders I.R."/>
            <person name="Stajich J.E."/>
            <person name="Tunlid A."/>
            <person name="Tuskan G."/>
            <person name="Grigoriev I.V."/>
        </authorList>
    </citation>
    <scope>NUCLEOTIDE SEQUENCE [LARGE SCALE GENOMIC DNA]</scope>
    <source>
        <strain evidence="2">S238N-H82 / ATCC MYA-4686</strain>
    </source>
</reference>
<dbReference type="Proteomes" id="UP000001194">
    <property type="component" value="Unassembled WGS sequence"/>
</dbReference>
<dbReference type="HOGENOM" id="CLU_2979518_0_0_1"/>
<dbReference type="KEGG" id="lbc:LACBIDRAFT_297408"/>
<sequence length="58" mass="6422">MQRPTTLSCHPPGEPMIMCSIGRQTQSKQSTFAFRVPLSASPIPRIVSCCVEEQDTSR</sequence>